<gene>
    <name evidence="3" type="ORF">CWATWH0005_5455</name>
</gene>
<evidence type="ECO:0000256" key="1">
    <source>
        <dbReference type="ARBA" id="ARBA00011073"/>
    </source>
</evidence>
<evidence type="ECO:0000256" key="2">
    <source>
        <dbReference type="ARBA" id="ARBA00022801"/>
    </source>
</evidence>
<dbReference type="RefSeq" id="WP_021832517.1">
    <property type="nucleotide sequence ID" value="NZ_CAQL01000212.1"/>
</dbReference>
<keyword evidence="2" id="KW-0378">Hydrolase</keyword>
<evidence type="ECO:0000313" key="4">
    <source>
        <dbReference type="Proteomes" id="UP000017981"/>
    </source>
</evidence>
<name>T2IP49_CROWT</name>
<dbReference type="GO" id="GO:0004252">
    <property type="term" value="F:serine-type endopeptidase activity"/>
    <property type="evidence" value="ECO:0007669"/>
    <property type="project" value="InterPro"/>
</dbReference>
<dbReference type="PROSITE" id="PS00136">
    <property type="entry name" value="SUBTILASE_ASP"/>
    <property type="match status" value="1"/>
</dbReference>
<dbReference type="Proteomes" id="UP000017981">
    <property type="component" value="Unassembled WGS sequence"/>
</dbReference>
<reference evidence="3 4" key="2">
    <citation type="submission" date="2013-09" db="EMBL/GenBank/DDBJ databases">
        <title>Whole genome comparison of six Crocosphaera watsonii strains with differing phenotypes.</title>
        <authorList>
            <person name="Bench S.R."/>
            <person name="Heller P."/>
            <person name="Frank I."/>
            <person name="Arciniega M."/>
            <person name="Shilova I.N."/>
            <person name="Zehr J.P."/>
        </authorList>
    </citation>
    <scope>NUCLEOTIDE SEQUENCE [LARGE SCALE GENOMIC DNA]</scope>
    <source>
        <strain evidence="3 4">WH 0005</strain>
    </source>
</reference>
<organism evidence="3 4">
    <name type="scientific">Crocosphaera watsonii WH 0005</name>
    <dbReference type="NCBI Taxonomy" id="423472"/>
    <lineage>
        <taxon>Bacteria</taxon>
        <taxon>Bacillati</taxon>
        <taxon>Cyanobacteriota</taxon>
        <taxon>Cyanophyceae</taxon>
        <taxon>Oscillatoriophycideae</taxon>
        <taxon>Chroococcales</taxon>
        <taxon>Aphanothecaceae</taxon>
        <taxon>Crocosphaera</taxon>
    </lineage>
</organism>
<dbReference type="InterPro" id="IPR036852">
    <property type="entry name" value="Peptidase_S8/S53_dom_sf"/>
</dbReference>
<comment type="caution">
    <text evidence="3">The sequence shown here is derived from an EMBL/GenBank/DDBJ whole genome shotgun (WGS) entry which is preliminary data.</text>
</comment>
<accession>T2IP49</accession>
<dbReference type="EMBL" id="CAQL01000212">
    <property type="protein sequence ID" value="CCQ54704.1"/>
    <property type="molecule type" value="Genomic_DNA"/>
</dbReference>
<protein>
    <submittedName>
        <fullName evidence="3">Uncharacterized protein</fullName>
    </submittedName>
</protein>
<dbReference type="InterPro" id="IPR023827">
    <property type="entry name" value="Peptidase_S8_Asp-AS"/>
</dbReference>
<proteinExistence type="inferred from homology"/>
<dbReference type="SUPFAM" id="SSF52743">
    <property type="entry name" value="Subtilisin-like"/>
    <property type="match status" value="1"/>
</dbReference>
<sequence length="76" mass="8404">MVFSKNGQVIDGSGQSIVILDTGIDLDHPFLDQIKTMMEFQIALLPSLILLQNHITAIPKTMMMMMLVILTVTGVM</sequence>
<dbReference type="GO" id="GO:0006508">
    <property type="term" value="P:proteolysis"/>
    <property type="evidence" value="ECO:0007669"/>
    <property type="project" value="InterPro"/>
</dbReference>
<reference evidence="3 4" key="1">
    <citation type="submission" date="2013-01" db="EMBL/GenBank/DDBJ databases">
        <authorList>
            <person name="Bench S."/>
        </authorList>
    </citation>
    <scope>NUCLEOTIDE SEQUENCE [LARGE SCALE GENOMIC DNA]</scope>
    <source>
        <strain evidence="3 4">WH 0005</strain>
    </source>
</reference>
<comment type="similarity">
    <text evidence="1">Belongs to the peptidase S8 family.</text>
</comment>
<dbReference type="AlphaFoldDB" id="T2IP49"/>
<evidence type="ECO:0000313" key="3">
    <source>
        <dbReference type="EMBL" id="CCQ54704.1"/>
    </source>
</evidence>